<dbReference type="AlphaFoldDB" id="A0A4U5M1V9"/>
<keyword evidence="3" id="KW-1185">Reference proteome</keyword>
<proteinExistence type="predicted"/>
<accession>A0A4U5M1V9</accession>
<gene>
    <name evidence="2" type="ORF">L596_026600</name>
</gene>
<reference evidence="2 3" key="2">
    <citation type="journal article" date="2019" name="G3 (Bethesda)">
        <title>Hybrid Assembly of the Genome of the Entomopathogenic Nematode Steinernema carpocapsae Identifies the X-Chromosome.</title>
        <authorList>
            <person name="Serra L."/>
            <person name="Macchietto M."/>
            <person name="Macias-Munoz A."/>
            <person name="McGill C.J."/>
            <person name="Rodriguez I.M."/>
            <person name="Rodriguez B."/>
            <person name="Murad R."/>
            <person name="Mortazavi A."/>
        </authorList>
    </citation>
    <scope>NUCLEOTIDE SEQUENCE [LARGE SCALE GENOMIC DNA]</scope>
    <source>
        <strain evidence="2 3">ALL</strain>
    </source>
</reference>
<name>A0A4U5M1V9_STECR</name>
<protein>
    <submittedName>
        <fullName evidence="2">Uncharacterized protein</fullName>
    </submittedName>
</protein>
<feature type="region of interest" description="Disordered" evidence="1">
    <location>
        <begin position="1"/>
        <end position="21"/>
    </location>
</feature>
<dbReference type="Proteomes" id="UP000298663">
    <property type="component" value="Unassembled WGS sequence"/>
</dbReference>
<dbReference type="EMBL" id="AZBU02000010">
    <property type="protein sequence ID" value="TKR62676.1"/>
    <property type="molecule type" value="Genomic_DNA"/>
</dbReference>
<evidence type="ECO:0000313" key="2">
    <source>
        <dbReference type="EMBL" id="TKR62676.1"/>
    </source>
</evidence>
<reference evidence="2 3" key="1">
    <citation type="journal article" date="2015" name="Genome Biol.">
        <title>Comparative genomics of Steinernema reveals deeply conserved gene regulatory networks.</title>
        <authorList>
            <person name="Dillman A.R."/>
            <person name="Macchietto M."/>
            <person name="Porter C.F."/>
            <person name="Rogers A."/>
            <person name="Williams B."/>
            <person name="Antoshechkin I."/>
            <person name="Lee M.M."/>
            <person name="Goodwin Z."/>
            <person name="Lu X."/>
            <person name="Lewis E.E."/>
            <person name="Goodrich-Blair H."/>
            <person name="Stock S.P."/>
            <person name="Adams B.J."/>
            <person name="Sternberg P.W."/>
            <person name="Mortazavi A."/>
        </authorList>
    </citation>
    <scope>NUCLEOTIDE SEQUENCE [LARGE SCALE GENOMIC DNA]</scope>
    <source>
        <strain evidence="2 3">ALL</strain>
    </source>
</reference>
<comment type="caution">
    <text evidence="2">The sequence shown here is derived from an EMBL/GenBank/DDBJ whole genome shotgun (WGS) entry which is preliminary data.</text>
</comment>
<evidence type="ECO:0000256" key="1">
    <source>
        <dbReference type="SAM" id="MobiDB-lite"/>
    </source>
</evidence>
<sequence>MQTLDGKRCERERSKANASDHERWRAIASDLRSPAIASKLRTYELSKIASFVLTTPISGDQSWSHSHVPAALFRRSRSPHLSLPSKTSLFQAV</sequence>
<organism evidence="2 3">
    <name type="scientific">Steinernema carpocapsae</name>
    <name type="common">Entomopathogenic nematode</name>
    <dbReference type="NCBI Taxonomy" id="34508"/>
    <lineage>
        <taxon>Eukaryota</taxon>
        <taxon>Metazoa</taxon>
        <taxon>Ecdysozoa</taxon>
        <taxon>Nematoda</taxon>
        <taxon>Chromadorea</taxon>
        <taxon>Rhabditida</taxon>
        <taxon>Tylenchina</taxon>
        <taxon>Panagrolaimomorpha</taxon>
        <taxon>Strongyloidoidea</taxon>
        <taxon>Steinernematidae</taxon>
        <taxon>Steinernema</taxon>
    </lineage>
</organism>
<evidence type="ECO:0000313" key="3">
    <source>
        <dbReference type="Proteomes" id="UP000298663"/>
    </source>
</evidence>